<evidence type="ECO:0000313" key="3">
    <source>
        <dbReference type="Proteomes" id="UP001476798"/>
    </source>
</evidence>
<gene>
    <name evidence="2" type="ORF">GOODEAATRI_002059</name>
</gene>
<evidence type="ECO:0000256" key="1">
    <source>
        <dbReference type="SAM" id="Phobius"/>
    </source>
</evidence>
<keyword evidence="1" id="KW-0812">Transmembrane</keyword>
<dbReference type="EMBL" id="JAHRIO010080033">
    <property type="protein sequence ID" value="MEQ2183835.1"/>
    <property type="molecule type" value="Genomic_DNA"/>
</dbReference>
<organism evidence="2 3">
    <name type="scientific">Goodea atripinnis</name>
    <dbReference type="NCBI Taxonomy" id="208336"/>
    <lineage>
        <taxon>Eukaryota</taxon>
        <taxon>Metazoa</taxon>
        <taxon>Chordata</taxon>
        <taxon>Craniata</taxon>
        <taxon>Vertebrata</taxon>
        <taxon>Euteleostomi</taxon>
        <taxon>Actinopterygii</taxon>
        <taxon>Neopterygii</taxon>
        <taxon>Teleostei</taxon>
        <taxon>Neoteleostei</taxon>
        <taxon>Acanthomorphata</taxon>
        <taxon>Ovalentaria</taxon>
        <taxon>Atherinomorphae</taxon>
        <taxon>Cyprinodontiformes</taxon>
        <taxon>Goodeidae</taxon>
        <taxon>Goodea</taxon>
    </lineage>
</organism>
<reference evidence="2 3" key="1">
    <citation type="submission" date="2021-06" db="EMBL/GenBank/DDBJ databases">
        <authorList>
            <person name="Palmer J.M."/>
        </authorList>
    </citation>
    <scope>NUCLEOTIDE SEQUENCE [LARGE SCALE GENOMIC DNA]</scope>
    <source>
        <strain evidence="2 3">GA_2019</strain>
        <tissue evidence="2">Muscle</tissue>
    </source>
</reference>
<protein>
    <submittedName>
        <fullName evidence="2">Uncharacterized protein</fullName>
    </submittedName>
</protein>
<name>A0ABV0PK39_9TELE</name>
<sequence>MCKAAVRSAVMMHLSPAETSISTTPVSETKRKRNNNGEKIVRRCYDPESIEQTLFDQILCVKCEGDVTYLYGALQTIILLAVHLISPCFYTFSLFERKIVLLTVRE</sequence>
<proteinExistence type="predicted"/>
<dbReference type="Proteomes" id="UP001476798">
    <property type="component" value="Unassembled WGS sequence"/>
</dbReference>
<keyword evidence="3" id="KW-1185">Reference proteome</keyword>
<keyword evidence="1" id="KW-0472">Membrane</keyword>
<comment type="caution">
    <text evidence="2">The sequence shown here is derived from an EMBL/GenBank/DDBJ whole genome shotgun (WGS) entry which is preliminary data.</text>
</comment>
<accession>A0ABV0PK39</accession>
<evidence type="ECO:0000313" key="2">
    <source>
        <dbReference type="EMBL" id="MEQ2183835.1"/>
    </source>
</evidence>
<feature type="transmembrane region" description="Helical" evidence="1">
    <location>
        <begin position="69"/>
        <end position="95"/>
    </location>
</feature>
<keyword evidence="1" id="KW-1133">Transmembrane helix</keyword>